<comment type="caution">
    <text evidence="3">The sequence shown here is derived from an EMBL/GenBank/DDBJ whole genome shotgun (WGS) entry which is preliminary data.</text>
</comment>
<dbReference type="PROSITE" id="PS51038">
    <property type="entry name" value="BAH"/>
    <property type="match status" value="1"/>
</dbReference>
<dbReference type="Proteomes" id="UP000187406">
    <property type="component" value="Unassembled WGS sequence"/>
</dbReference>
<dbReference type="STRING" id="3775.A0A1Q3BMT3"/>
<dbReference type="Pfam" id="PF01426">
    <property type="entry name" value="BAH"/>
    <property type="match status" value="1"/>
</dbReference>
<dbReference type="PANTHER" id="PTHR47073:SF7">
    <property type="entry name" value="BAH DOMAIN-CONTAINING PROTEIN"/>
    <property type="match status" value="1"/>
</dbReference>
<accession>A0A1Q3BMT3</accession>
<dbReference type="GO" id="GO:0003723">
    <property type="term" value="F:RNA binding"/>
    <property type="evidence" value="ECO:0007669"/>
    <property type="project" value="TreeGrafter"/>
</dbReference>
<dbReference type="InterPro" id="IPR001025">
    <property type="entry name" value="BAH_dom"/>
</dbReference>
<protein>
    <submittedName>
        <fullName evidence="3">BAH domain-containing protein</fullName>
    </submittedName>
</protein>
<dbReference type="EMBL" id="BDDD01000696">
    <property type="protein sequence ID" value="GAV69174.1"/>
    <property type="molecule type" value="Genomic_DNA"/>
</dbReference>
<dbReference type="GO" id="GO:0003682">
    <property type="term" value="F:chromatin binding"/>
    <property type="evidence" value="ECO:0007669"/>
    <property type="project" value="InterPro"/>
</dbReference>
<dbReference type="Gene3D" id="2.30.30.490">
    <property type="match status" value="1"/>
</dbReference>
<evidence type="ECO:0000313" key="3">
    <source>
        <dbReference type="EMBL" id="GAV69174.1"/>
    </source>
</evidence>
<evidence type="ECO:0000313" key="4">
    <source>
        <dbReference type="Proteomes" id="UP000187406"/>
    </source>
</evidence>
<organism evidence="3 4">
    <name type="scientific">Cephalotus follicularis</name>
    <name type="common">Albany pitcher plant</name>
    <dbReference type="NCBI Taxonomy" id="3775"/>
    <lineage>
        <taxon>Eukaryota</taxon>
        <taxon>Viridiplantae</taxon>
        <taxon>Streptophyta</taxon>
        <taxon>Embryophyta</taxon>
        <taxon>Tracheophyta</taxon>
        <taxon>Spermatophyta</taxon>
        <taxon>Magnoliopsida</taxon>
        <taxon>eudicotyledons</taxon>
        <taxon>Gunneridae</taxon>
        <taxon>Pentapetalae</taxon>
        <taxon>rosids</taxon>
        <taxon>fabids</taxon>
        <taxon>Oxalidales</taxon>
        <taxon>Cephalotaceae</taxon>
        <taxon>Cephalotus</taxon>
    </lineage>
</organism>
<feature type="region of interest" description="Disordered" evidence="1">
    <location>
        <begin position="290"/>
        <end position="318"/>
    </location>
</feature>
<feature type="non-terminal residue" evidence="3">
    <location>
        <position position="344"/>
    </location>
</feature>
<reference evidence="4" key="1">
    <citation type="submission" date="2016-04" db="EMBL/GenBank/DDBJ databases">
        <title>Cephalotus genome sequencing.</title>
        <authorList>
            <person name="Fukushima K."/>
            <person name="Hasebe M."/>
            <person name="Fang X."/>
        </authorList>
    </citation>
    <scope>NUCLEOTIDE SEQUENCE [LARGE SCALE GENOMIC DNA]</scope>
    <source>
        <strain evidence="4">cv. St1</strain>
    </source>
</reference>
<name>A0A1Q3BMT3_CEPFO</name>
<gene>
    <name evidence="3" type="ORF">CFOL_v3_12675</name>
</gene>
<dbReference type="AlphaFoldDB" id="A0A1Q3BMT3"/>
<proteinExistence type="predicted"/>
<keyword evidence="4" id="KW-1185">Reference proteome</keyword>
<evidence type="ECO:0000256" key="1">
    <source>
        <dbReference type="SAM" id="MobiDB-lite"/>
    </source>
</evidence>
<dbReference type="FunFam" id="2.30.30.490:FF:000017">
    <property type="entry name" value="Bromo-adjacent homology (BAH) domain-containing protein"/>
    <property type="match status" value="1"/>
</dbReference>
<feature type="domain" description="BAH" evidence="2">
    <location>
        <begin position="41"/>
        <end position="167"/>
    </location>
</feature>
<dbReference type="InterPro" id="IPR043151">
    <property type="entry name" value="BAH_sf"/>
</dbReference>
<dbReference type="PANTHER" id="PTHR47073">
    <property type="entry name" value="PROTEIN ANTI-SILENCING 1"/>
    <property type="match status" value="1"/>
</dbReference>
<dbReference type="OrthoDB" id="1896853at2759"/>
<sequence>MSHLSEAHEEIKVTFKWGTNTGVGRINKDIHFYNSFIYYDVEYLLYDYVYFYQRDYPEAFIGKLVKIYETPTHEKKVRVVWLFRPSEICNFLGDYEPRWNELFLASGEGKGISNINPLEAVGGKCNVVCMSKDPKNPQPSEAELRNADFIFCCTFDVGSLSIVKNFPDKIDGVKVEHYFNRGKDQKLINGPHLEVNLKEQTGKSSFTSQLGLGKAVRNVVSDGAGRKVSPVVKESKNAADTVVEQRHFPYINTTLRPKVPIGKDETRPDKISCNPNETNAKKVTLPEGLLTRSQLDIEPPKKRMSPPDDKETNTSCKKVLHSARCRDIKTRSQLEEVIRRPATV</sequence>
<feature type="compositionally biased region" description="Basic and acidic residues" evidence="1">
    <location>
        <begin position="298"/>
        <end position="312"/>
    </location>
</feature>
<evidence type="ECO:0000259" key="2">
    <source>
        <dbReference type="PROSITE" id="PS51038"/>
    </source>
</evidence>
<dbReference type="InParanoid" id="A0A1Q3BMT3"/>